<dbReference type="OrthoDB" id="48238at2759"/>
<dbReference type="AlphaFoldDB" id="K0RRG2"/>
<dbReference type="PANTHER" id="PTHR46170">
    <property type="entry name" value="GATOR COMPLEX PROTEIN WDR59"/>
    <property type="match status" value="1"/>
</dbReference>
<dbReference type="CDD" id="cd16693">
    <property type="entry name" value="mRING-H2-C3H3C2_WDR24"/>
    <property type="match status" value="1"/>
</dbReference>
<evidence type="ECO:0000313" key="3">
    <source>
        <dbReference type="Proteomes" id="UP000266841"/>
    </source>
</evidence>
<dbReference type="GO" id="GO:0034198">
    <property type="term" value="P:cellular response to amino acid starvation"/>
    <property type="evidence" value="ECO:0007669"/>
    <property type="project" value="TreeGrafter"/>
</dbReference>
<dbReference type="Proteomes" id="UP000266841">
    <property type="component" value="Unassembled WGS sequence"/>
</dbReference>
<organism evidence="2 3">
    <name type="scientific">Thalassiosira oceanica</name>
    <name type="common">Marine diatom</name>
    <dbReference type="NCBI Taxonomy" id="159749"/>
    <lineage>
        <taxon>Eukaryota</taxon>
        <taxon>Sar</taxon>
        <taxon>Stramenopiles</taxon>
        <taxon>Ochrophyta</taxon>
        <taxon>Bacillariophyta</taxon>
        <taxon>Coscinodiscophyceae</taxon>
        <taxon>Thalassiosirophycidae</taxon>
        <taxon>Thalassiosirales</taxon>
        <taxon>Thalassiosiraceae</taxon>
        <taxon>Thalassiosira</taxon>
    </lineage>
</organism>
<reference evidence="2 3" key="1">
    <citation type="journal article" date="2012" name="Genome Biol.">
        <title>Genome and low-iron response of an oceanic diatom adapted to chronic iron limitation.</title>
        <authorList>
            <person name="Lommer M."/>
            <person name="Specht M."/>
            <person name="Roy A.S."/>
            <person name="Kraemer L."/>
            <person name="Andreson R."/>
            <person name="Gutowska M.A."/>
            <person name="Wolf J."/>
            <person name="Bergner S.V."/>
            <person name="Schilhabel M.B."/>
            <person name="Klostermeier U.C."/>
            <person name="Beiko R.G."/>
            <person name="Rosenstiel P."/>
            <person name="Hippler M."/>
            <person name="Laroche J."/>
        </authorList>
    </citation>
    <scope>NUCLEOTIDE SEQUENCE [LARGE SCALE GENOMIC DNA]</scope>
    <source>
        <strain evidence="2 3">CCMP1005</strain>
    </source>
</reference>
<feature type="region of interest" description="Disordered" evidence="1">
    <location>
        <begin position="585"/>
        <end position="678"/>
    </location>
</feature>
<dbReference type="GO" id="GO:0035859">
    <property type="term" value="C:Seh1-associated complex"/>
    <property type="evidence" value="ECO:0007669"/>
    <property type="project" value="TreeGrafter"/>
</dbReference>
<dbReference type="Gene3D" id="2.130.10.10">
    <property type="entry name" value="YVTN repeat-like/Quinoprotein amine dehydrogenase"/>
    <property type="match status" value="1"/>
</dbReference>
<dbReference type="InterPro" id="IPR036322">
    <property type="entry name" value="WD40_repeat_dom_sf"/>
</dbReference>
<feature type="region of interest" description="Disordered" evidence="1">
    <location>
        <begin position="772"/>
        <end position="800"/>
    </location>
</feature>
<dbReference type="OMA" id="MSIRTIC"/>
<evidence type="ECO:0000313" key="2">
    <source>
        <dbReference type="EMBL" id="EJK49197.1"/>
    </source>
</evidence>
<dbReference type="InterPro" id="IPR049567">
    <property type="entry name" value="WDR59-like"/>
</dbReference>
<dbReference type="PANTHER" id="PTHR46170:SF1">
    <property type="entry name" value="GATOR COMPLEX PROTEIN WDR59"/>
    <property type="match status" value="1"/>
</dbReference>
<feature type="region of interest" description="Disordered" evidence="1">
    <location>
        <begin position="463"/>
        <end position="491"/>
    </location>
</feature>
<accession>K0RRG2</accession>
<dbReference type="GO" id="GO:0005774">
    <property type="term" value="C:vacuolar membrane"/>
    <property type="evidence" value="ECO:0007669"/>
    <property type="project" value="TreeGrafter"/>
</dbReference>
<dbReference type="EMBL" id="AGNL01045035">
    <property type="protein sequence ID" value="EJK49197.1"/>
    <property type="molecule type" value="Genomic_DNA"/>
</dbReference>
<sequence length="1155" mass="125360">MIEDTTASGCGGENVRGKRLRAAADFPFNPTCMAVRRAGIGSPHPPLAAIAGPMGVTVVDVKTPQRPWLSLNYSTCPPGITTMAFQPCKSAYEADGATDNTGSSSSVLLATARENSIMIWDCSGQELSPLLGRLVASDAGASTTSTLVDESDRTGNVDSSNDTGIPLPPNLGSSPEAAAKSLLSPALGERTVSASSNNSAPSRQASVLKQKQAAVTSLVWKGPTEPTLAATIGVSACLWDLRSSIFSGAGNLRVGARPQTRFLPPKDEFTRTDSTLVDCAFSFDESSNRFATLDTHGVTRIWDVRKPSKCISSFEACLGGGVGIDCMPSNSGKGQFVTWGTDSYFGDGLVVKLWREQESTESNLSKDSETVEESMGDGQDNETRSRYKIVSRVTMERGAAARVHPAFRDGVLLFRDNSQKTRTRVDTTGLSTPVFGPHDNMSSSPRLGSLFSASPVANMVHTPPSPPSLVLEDDTASPNRTPETSSRSMHMNDSWKAELWEMSGNGEDGKYESDSFGAVQLSSFGGGWAEEDVLSFNNDRANVSSAMAVDLSLSDTVDGDLSLYCLTKRGRATLYMIPEVETETKKKNAIKRKREEEKREKSKVNEPPRAYRQDQWWNKEEEDDLFGSDQTRESSTKEKSLRNAESNHKFRPSENGRSRVSSSHDDEIDLSPQAIDEDQGREVSILNENHQKPIDLATAARAPCPPLCGAAFGPTGEVLLFNNGPVSKLWSLYSSSNVSIGQEKETDVAAKVNPNPRTLSDLIEMKQETEKFEWGAGDHRNEETHDDVSSSGEESSYVEDDAEVLDEDLESSDSDGFYHVDKEERLNSMLDVYFTSSRKPLHDMDTGQGRNEEIVSLPSLSPFVSVSLKHSGEIICGQSPDLADLLDVGDAWWLDSNFIQPTEVFSGSIGGINSYSRSTTELIHNESSDLPVGSLKRAATLPSSRTTVARKIKNLFVSQDDKPEPVLEGENQMSTPCENGVYVLENPQTPQATIQRLDIARRTCLHNAQVLKDFGQPSKADTWTLLAQTVDSITAGADVAITSGLVKEILRYYESCRDVQMLATITCVLTFGRDRRRGKGSNSDNLQLLPDLGDGSNCNDFAFRCSISGDPIRGRFAWCPKCGHGGDPLLMNEWFSINSACPTGCGCTGNNDSLD</sequence>
<feature type="compositionally biased region" description="Basic and acidic residues" evidence="1">
    <location>
        <begin position="772"/>
        <end position="788"/>
    </location>
</feature>
<proteinExistence type="predicted"/>
<name>K0RRG2_THAOC</name>
<protein>
    <recommendedName>
        <fullName evidence="4">WD repeat protein mio zinc-ribbon like domain-containing protein</fullName>
    </recommendedName>
</protein>
<feature type="compositionally biased region" description="Basic and acidic residues" evidence="1">
    <location>
        <begin position="593"/>
        <end position="612"/>
    </location>
</feature>
<feature type="compositionally biased region" description="Basic and acidic residues" evidence="1">
    <location>
        <begin position="360"/>
        <end position="369"/>
    </location>
</feature>
<dbReference type="eggNOG" id="KOG0309">
    <property type="taxonomic scope" value="Eukaryota"/>
</dbReference>
<dbReference type="InterPro" id="IPR015943">
    <property type="entry name" value="WD40/YVTN_repeat-like_dom_sf"/>
</dbReference>
<evidence type="ECO:0008006" key="4">
    <source>
        <dbReference type="Google" id="ProtNLM"/>
    </source>
</evidence>
<comment type="caution">
    <text evidence="2">The sequence shown here is derived from an EMBL/GenBank/DDBJ whole genome shotgun (WGS) entry which is preliminary data.</text>
</comment>
<gene>
    <name evidence="2" type="ORF">THAOC_31955</name>
</gene>
<feature type="region of interest" description="Disordered" evidence="1">
    <location>
        <begin position="143"/>
        <end position="177"/>
    </location>
</feature>
<feature type="compositionally biased region" description="Basic and acidic residues" evidence="1">
    <location>
        <begin position="630"/>
        <end position="665"/>
    </location>
</feature>
<dbReference type="SUPFAM" id="SSF50978">
    <property type="entry name" value="WD40 repeat-like"/>
    <property type="match status" value="1"/>
</dbReference>
<feature type="region of interest" description="Disordered" evidence="1">
    <location>
        <begin position="360"/>
        <end position="383"/>
    </location>
</feature>
<feature type="compositionally biased region" description="Polar residues" evidence="1">
    <location>
        <begin position="476"/>
        <end position="491"/>
    </location>
</feature>
<evidence type="ECO:0000256" key="1">
    <source>
        <dbReference type="SAM" id="MobiDB-lite"/>
    </source>
</evidence>
<keyword evidence="3" id="KW-1185">Reference proteome</keyword>
<dbReference type="GO" id="GO:0035591">
    <property type="term" value="F:signaling adaptor activity"/>
    <property type="evidence" value="ECO:0007669"/>
    <property type="project" value="TreeGrafter"/>
</dbReference>
<dbReference type="GO" id="GO:1904263">
    <property type="term" value="P:positive regulation of TORC1 signaling"/>
    <property type="evidence" value="ECO:0007669"/>
    <property type="project" value="TreeGrafter"/>
</dbReference>